<evidence type="ECO:0000256" key="4">
    <source>
        <dbReference type="ARBA" id="ARBA00023136"/>
    </source>
</evidence>
<comment type="caution">
    <text evidence="6">The sequence shown here is derived from an EMBL/GenBank/DDBJ whole genome shotgun (WGS) entry which is preliminary data.</text>
</comment>
<dbReference type="EMBL" id="JANEYG010000059">
    <property type="protein sequence ID" value="KAJ8915026.1"/>
    <property type="molecule type" value="Genomic_DNA"/>
</dbReference>
<keyword evidence="2 5" id="KW-0812">Transmembrane</keyword>
<keyword evidence="4 5" id="KW-0472">Membrane</keyword>
<accession>A0AAV8VMI0</accession>
<name>A0AAV8VMI0_9CUCU</name>
<dbReference type="Gene3D" id="1.20.1250.20">
    <property type="entry name" value="MFS general substrate transporter like domains"/>
    <property type="match status" value="1"/>
</dbReference>
<dbReference type="SUPFAM" id="SSF103473">
    <property type="entry name" value="MFS general substrate transporter"/>
    <property type="match status" value="1"/>
</dbReference>
<reference evidence="6 7" key="1">
    <citation type="journal article" date="2023" name="Insect Mol. Biol.">
        <title>Genome sequencing provides insights into the evolution of gene families encoding plant cell wall-degrading enzymes in longhorned beetles.</title>
        <authorList>
            <person name="Shin N.R."/>
            <person name="Okamura Y."/>
            <person name="Kirsch R."/>
            <person name="Pauchet Y."/>
        </authorList>
    </citation>
    <scope>NUCLEOTIDE SEQUENCE [LARGE SCALE GENOMIC DNA]</scope>
    <source>
        <strain evidence="6">EAD_L_NR</strain>
    </source>
</reference>
<feature type="transmembrane region" description="Helical" evidence="5">
    <location>
        <begin position="437"/>
        <end position="456"/>
    </location>
</feature>
<dbReference type="PANTHER" id="PTHR23507:SF37">
    <property type="entry name" value="GH08173P"/>
    <property type="match status" value="1"/>
</dbReference>
<feature type="transmembrane region" description="Helical" evidence="5">
    <location>
        <begin position="403"/>
        <end position="425"/>
    </location>
</feature>
<gene>
    <name evidence="6" type="ORF">NQ315_016001</name>
</gene>
<feature type="transmembrane region" description="Helical" evidence="5">
    <location>
        <begin position="326"/>
        <end position="356"/>
    </location>
</feature>
<feature type="transmembrane region" description="Helical" evidence="5">
    <location>
        <begin position="208"/>
        <end position="230"/>
    </location>
</feature>
<evidence type="ECO:0000256" key="2">
    <source>
        <dbReference type="ARBA" id="ARBA00022692"/>
    </source>
</evidence>
<keyword evidence="3 5" id="KW-1133">Transmembrane helix</keyword>
<evidence type="ECO:0000256" key="1">
    <source>
        <dbReference type="ARBA" id="ARBA00004141"/>
    </source>
</evidence>
<evidence type="ECO:0000313" key="7">
    <source>
        <dbReference type="Proteomes" id="UP001159042"/>
    </source>
</evidence>
<dbReference type="PANTHER" id="PTHR23507">
    <property type="entry name" value="ZGC:174356"/>
    <property type="match status" value="1"/>
</dbReference>
<proteinExistence type="predicted"/>
<feature type="transmembrane region" description="Helical" evidence="5">
    <location>
        <begin position="142"/>
        <end position="168"/>
    </location>
</feature>
<feature type="transmembrane region" description="Helical" evidence="5">
    <location>
        <begin position="88"/>
        <end position="105"/>
    </location>
</feature>
<dbReference type="GO" id="GO:0022857">
    <property type="term" value="F:transmembrane transporter activity"/>
    <property type="evidence" value="ECO:0007669"/>
    <property type="project" value="InterPro"/>
</dbReference>
<dbReference type="Proteomes" id="UP001159042">
    <property type="component" value="Unassembled WGS sequence"/>
</dbReference>
<dbReference type="InterPro" id="IPR036259">
    <property type="entry name" value="MFS_trans_sf"/>
</dbReference>
<keyword evidence="7" id="KW-1185">Reference proteome</keyword>
<feature type="transmembrane region" description="Helical" evidence="5">
    <location>
        <begin position="180"/>
        <end position="202"/>
    </location>
</feature>
<sequence length="496" mass="56324">MPEEPPWRYRTKLLHYLSYVTVEPIMVFYMMAFMTTNVVEQSFFVYKACTVNHGYNKTICENINQKQYENITKEVQVTVSTFHLWNNIAGHGVPIILALFIGAWSDKRGRKLPLLIGLLGKLYYSAMVVVNTTQDNWPLEYVVYTATLPMAFTGADVAIFAAAFTYLVDVSSQKNRTMRVTILEVCYLATMPTGIALGSYLFNNVVHRSYTIMFIINVSLLVLAVAYALLRLDWQSNPNQRPISEAKNKLLDFFDYNHVVDTVVTVCKKRPSNRRTYLVMMFVMMGLYTFQRDERDMMYIYCQLVFNWTLGQFSQFRTFQSALQDVVLLFAIPLMSGVLGWRDTVIVMIGAAAHTAARIFYSTAEVNWVFYTGGVFAAVGPIVAPVIRSVVSKIVSVSEKGKAFSVLSVADNAIPLVSGVAYSTLYNATIHYHPSAIFYLTMATQIGVLLLILYIHTKTDHDEFEREAEVIVESNDVETRSVEDEEKNSMKRVFGE</sequence>
<dbReference type="InterPro" id="IPR011701">
    <property type="entry name" value="MFS"/>
</dbReference>
<dbReference type="GO" id="GO:0016020">
    <property type="term" value="C:membrane"/>
    <property type="evidence" value="ECO:0007669"/>
    <property type="project" value="UniProtKB-SubCell"/>
</dbReference>
<feature type="transmembrane region" description="Helical" evidence="5">
    <location>
        <begin position="16"/>
        <end position="34"/>
    </location>
</feature>
<feature type="transmembrane region" description="Helical" evidence="5">
    <location>
        <begin position="368"/>
        <end position="391"/>
    </location>
</feature>
<protein>
    <recommendedName>
        <fullName evidence="8">Proton-coupled folate transporter</fullName>
    </recommendedName>
</protein>
<feature type="transmembrane region" description="Helical" evidence="5">
    <location>
        <begin position="112"/>
        <end position="130"/>
    </location>
</feature>
<dbReference type="Pfam" id="PF07690">
    <property type="entry name" value="MFS_1"/>
    <property type="match status" value="1"/>
</dbReference>
<evidence type="ECO:0000256" key="5">
    <source>
        <dbReference type="SAM" id="Phobius"/>
    </source>
</evidence>
<evidence type="ECO:0008006" key="8">
    <source>
        <dbReference type="Google" id="ProtNLM"/>
    </source>
</evidence>
<evidence type="ECO:0000313" key="6">
    <source>
        <dbReference type="EMBL" id="KAJ8915026.1"/>
    </source>
</evidence>
<dbReference type="AlphaFoldDB" id="A0AAV8VMI0"/>
<organism evidence="6 7">
    <name type="scientific">Exocentrus adspersus</name>
    <dbReference type="NCBI Taxonomy" id="1586481"/>
    <lineage>
        <taxon>Eukaryota</taxon>
        <taxon>Metazoa</taxon>
        <taxon>Ecdysozoa</taxon>
        <taxon>Arthropoda</taxon>
        <taxon>Hexapoda</taxon>
        <taxon>Insecta</taxon>
        <taxon>Pterygota</taxon>
        <taxon>Neoptera</taxon>
        <taxon>Endopterygota</taxon>
        <taxon>Coleoptera</taxon>
        <taxon>Polyphaga</taxon>
        <taxon>Cucujiformia</taxon>
        <taxon>Chrysomeloidea</taxon>
        <taxon>Cerambycidae</taxon>
        <taxon>Lamiinae</taxon>
        <taxon>Acanthocinini</taxon>
        <taxon>Exocentrus</taxon>
    </lineage>
</organism>
<comment type="subcellular location">
    <subcellularLocation>
        <location evidence="1">Membrane</location>
        <topology evidence="1">Multi-pass membrane protein</topology>
    </subcellularLocation>
</comment>
<evidence type="ECO:0000256" key="3">
    <source>
        <dbReference type="ARBA" id="ARBA00022989"/>
    </source>
</evidence>